<evidence type="ECO:0000256" key="4">
    <source>
        <dbReference type="ARBA" id="ARBA00017522"/>
    </source>
</evidence>
<feature type="transmembrane region" description="Helical" evidence="10">
    <location>
        <begin position="17"/>
        <end position="35"/>
    </location>
</feature>
<evidence type="ECO:0000256" key="10">
    <source>
        <dbReference type="SAM" id="Phobius"/>
    </source>
</evidence>
<feature type="transmembrane region" description="Helical" evidence="10">
    <location>
        <begin position="68"/>
        <end position="84"/>
    </location>
</feature>
<dbReference type="InterPro" id="IPR006419">
    <property type="entry name" value="NMN_transpt_PnuC"/>
</dbReference>
<evidence type="ECO:0000256" key="3">
    <source>
        <dbReference type="ARBA" id="ARBA00006669"/>
    </source>
</evidence>
<comment type="subcellular location">
    <subcellularLocation>
        <location evidence="2">Cell membrane</location>
        <topology evidence="2">Multi-pass membrane protein</topology>
    </subcellularLocation>
</comment>
<evidence type="ECO:0000313" key="11">
    <source>
        <dbReference type="EMBL" id="AZQ43288.1"/>
    </source>
</evidence>
<dbReference type="PANTHER" id="PTHR36122:SF2">
    <property type="entry name" value="NICOTINAMIDE RIBOSIDE TRANSPORTER PNUC"/>
    <property type="match status" value="1"/>
</dbReference>
<feature type="transmembrane region" description="Helical" evidence="10">
    <location>
        <begin position="131"/>
        <end position="151"/>
    </location>
</feature>
<feature type="transmembrane region" description="Helical" evidence="10">
    <location>
        <begin position="42"/>
        <end position="62"/>
    </location>
</feature>
<keyword evidence="8 10" id="KW-1133">Transmembrane helix</keyword>
<dbReference type="RefSeq" id="WP_126445548.1">
    <property type="nucleotide sequence ID" value="NZ_CP034549.1"/>
</dbReference>
<evidence type="ECO:0000256" key="8">
    <source>
        <dbReference type="ARBA" id="ARBA00022989"/>
    </source>
</evidence>
<organism evidence="11 12">
    <name type="scientific">Nonlabens ponticola</name>
    <dbReference type="NCBI Taxonomy" id="2496866"/>
    <lineage>
        <taxon>Bacteria</taxon>
        <taxon>Pseudomonadati</taxon>
        <taxon>Bacteroidota</taxon>
        <taxon>Flavobacteriia</taxon>
        <taxon>Flavobacteriales</taxon>
        <taxon>Flavobacteriaceae</taxon>
        <taxon>Nonlabens</taxon>
    </lineage>
</organism>
<comment type="similarity">
    <text evidence="3">Belongs to the nicotinamide ribonucleoside (NR) uptake permease (TC 4.B.1) family.</text>
</comment>
<proteinExistence type="inferred from homology"/>
<dbReference type="GO" id="GO:0005886">
    <property type="term" value="C:plasma membrane"/>
    <property type="evidence" value="ECO:0007669"/>
    <property type="project" value="UniProtKB-SubCell"/>
</dbReference>
<evidence type="ECO:0000256" key="6">
    <source>
        <dbReference type="ARBA" id="ARBA00022475"/>
    </source>
</evidence>
<feature type="transmembrane region" description="Helical" evidence="10">
    <location>
        <begin position="158"/>
        <end position="175"/>
    </location>
</feature>
<dbReference type="Pfam" id="PF04973">
    <property type="entry name" value="NMN_transporter"/>
    <property type="match status" value="1"/>
</dbReference>
<dbReference type="EMBL" id="CP034549">
    <property type="protein sequence ID" value="AZQ43288.1"/>
    <property type="molecule type" value="Genomic_DNA"/>
</dbReference>
<keyword evidence="7 10" id="KW-0812">Transmembrane</keyword>
<feature type="transmembrane region" description="Helical" evidence="10">
    <location>
        <begin position="181"/>
        <end position="198"/>
    </location>
</feature>
<dbReference type="GO" id="GO:0034257">
    <property type="term" value="F:nicotinamide riboside transmembrane transporter activity"/>
    <property type="evidence" value="ECO:0007669"/>
    <property type="project" value="InterPro"/>
</dbReference>
<dbReference type="KEGG" id="noj:EJ995_03195"/>
<sequence>MEVWDFVFGQYKDYPTSFLWLELVACACTVISALCSWRNSIWVFPFGIVSTSIFTYLCLQWNLLGDTLINAYYFIMSIYGWYIWSRKVDKDTFTPITRTNMIEWYKTALLFIASAIFVYMIYWYFDRFETIVSYADIITTGFFFSGMYLMALRKIEHWLVLLIGNVISVPLYFYKGYSFSAILYIILIVLVFIGYQQWKKYLNNPDSVVAG</sequence>
<gene>
    <name evidence="11" type="ORF">EJ995_03195</name>
</gene>
<name>A0A3S9MVQ9_9FLAO</name>
<evidence type="ECO:0000256" key="7">
    <source>
        <dbReference type="ARBA" id="ARBA00022692"/>
    </source>
</evidence>
<evidence type="ECO:0000256" key="1">
    <source>
        <dbReference type="ARBA" id="ARBA00002672"/>
    </source>
</evidence>
<reference evidence="11 12" key="1">
    <citation type="submission" date="2018-12" db="EMBL/GenBank/DDBJ databases">
        <title>Complete genome of Nonlabens sp. MJ115.</title>
        <authorList>
            <person name="Choi H.S."/>
            <person name="Jung J."/>
        </authorList>
    </citation>
    <scope>NUCLEOTIDE SEQUENCE [LARGE SCALE GENOMIC DNA]</scope>
    <source>
        <strain evidence="11 12">MJ115</strain>
    </source>
</reference>
<accession>A0A3S9MVQ9</accession>
<keyword evidence="6" id="KW-1003">Cell membrane</keyword>
<evidence type="ECO:0000256" key="5">
    <source>
        <dbReference type="ARBA" id="ARBA00022448"/>
    </source>
</evidence>
<dbReference type="PANTHER" id="PTHR36122">
    <property type="entry name" value="NICOTINAMIDE RIBOSIDE TRANSPORTER PNUC"/>
    <property type="match status" value="1"/>
</dbReference>
<evidence type="ECO:0000256" key="9">
    <source>
        <dbReference type="ARBA" id="ARBA00023136"/>
    </source>
</evidence>
<dbReference type="OrthoDB" id="9791248at2"/>
<protein>
    <recommendedName>
        <fullName evidence="4">Nicotinamide riboside transporter PnuC</fullName>
    </recommendedName>
</protein>
<evidence type="ECO:0000256" key="2">
    <source>
        <dbReference type="ARBA" id="ARBA00004651"/>
    </source>
</evidence>
<feature type="transmembrane region" description="Helical" evidence="10">
    <location>
        <begin position="104"/>
        <end position="125"/>
    </location>
</feature>
<keyword evidence="5" id="KW-0813">Transport</keyword>
<evidence type="ECO:0000313" key="12">
    <source>
        <dbReference type="Proteomes" id="UP000279600"/>
    </source>
</evidence>
<comment type="function">
    <text evidence="1">Required for nicotinamide riboside transport across the inner membrane.</text>
</comment>
<dbReference type="NCBIfam" id="TIGR01528">
    <property type="entry name" value="NMN_trans_PnuC"/>
    <property type="match status" value="1"/>
</dbReference>
<keyword evidence="9 10" id="KW-0472">Membrane</keyword>
<dbReference type="Proteomes" id="UP000279600">
    <property type="component" value="Chromosome"/>
</dbReference>
<dbReference type="AlphaFoldDB" id="A0A3S9MVQ9"/>
<keyword evidence="12" id="KW-1185">Reference proteome</keyword>